<dbReference type="EMBL" id="JAVHJL010000004">
    <property type="protein sequence ID" value="KAK6504788.1"/>
    <property type="molecule type" value="Genomic_DNA"/>
</dbReference>
<dbReference type="AlphaFoldDB" id="A0AAV9W9D4"/>
<comment type="caution">
    <text evidence="1">The sequence shown here is derived from an EMBL/GenBank/DDBJ whole genome shotgun (WGS) entry which is preliminary data.</text>
</comment>
<keyword evidence="2" id="KW-1185">Reference proteome</keyword>
<reference evidence="1 2" key="1">
    <citation type="submission" date="2023-08" db="EMBL/GenBank/DDBJ databases">
        <authorList>
            <person name="Palmer J.M."/>
        </authorList>
    </citation>
    <scope>NUCLEOTIDE SEQUENCE [LARGE SCALE GENOMIC DNA]</scope>
    <source>
        <strain evidence="1 2">TWF481</strain>
    </source>
</reference>
<dbReference type="Gene3D" id="1.25.40.10">
    <property type="entry name" value="Tetratricopeptide repeat domain"/>
    <property type="match status" value="1"/>
</dbReference>
<evidence type="ECO:0000313" key="1">
    <source>
        <dbReference type="EMBL" id="KAK6504788.1"/>
    </source>
</evidence>
<proteinExistence type="predicted"/>
<accession>A0AAV9W9D4</accession>
<dbReference type="Proteomes" id="UP001370758">
    <property type="component" value="Unassembled WGS sequence"/>
</dbReference>
<sequence>MTGRLEEAEENLRMAANHFAEFHVDQEGLMRDERKRLYIRILKDIGEVLLQKGSTDAAIELLRHILDSQTETLGESHPTILTTKLNLGRAYTAKSQFTLAQGLLGQVITTYTEWWGQNNIDTMRAVDELAFILMKEGEQKQSDGISASWEFQSAEGLWDQMVLGFYTNLYGDSSDMACQVRSNIQYLRSIMRI</sequence>
<organism evidence="1 2">
    <name type="scientific">Arthrobotrys musiformis</name>
    <dbReference type="NCBI Taxonomy" id="47236"/>
    <lineage>
        <taxon>Eukaryota</taxon>
        <taxon>Fungi</taxon>
        <taxon>Dikarya</taxon>
        <taxon>Ascomycota</taxon>
        <taxon>Pezizomycotina</taxon>
        <taxon>Orbiliomycetes</taxon>
        <taxon>Orbiliales</taxon>
        <taxon>Orbiliaceae</taxon>
        <taxon>Arthrobotrys</taxon>
    </lineage>
</organism>
<protein>
    <recommendedName>
        <fullName evidence="3">Kinesin light chain</fullName>
    </recommendedName>
</protein>
<evidence type="ECO:0008006" key="3">
    <source>
        <dbReference type="Google" id="ProtNLM"/>
    </source>
</evidence>
<dbReference type="Pfam" id="PF13424">
    <property type="entry name" value="TPR_12"/>
    <property type="match status" value="1"/>
</dbReference>
<evidence type="ECO:0000313" key="2">
    <source>
        <dbReference type="Proteomes" id="UP001370758"/>
    </source>
</evidence>
<dbReference type="SUPFAM" id="SSF48452">
    <property type="entry name" value="TPR-like"/>
    <property type="match status" value="1"/>
</dbReference>
<gene>
    <name evidence="1" type="ORF">TWF481_006727</name>
</gene>
<dbReference type="InterPro" id="IPR011990">
    <property type="entry name" value="TPR-like_helical_dom_sf"/>
</dbReference>
<name>A0AAV9W9D4_9PEZI</name>